<evidence type="ECO:0000256" key="1">
    <source>
        <dbReference type="SAM" id="Coils"/>
    </source>
</evidence>
<feature type="region of interest" description="Disordered" evidence="2">
    <location>
        <begin position="373"/>
        <end position="443"/>
    </location>
</feature>
<dbReference type="Pfam" id="PF07926">
    <property type="entry name" value="TPR_MLP1_2"/>
    <property type="match status" value="1"/>
</dbReference>
<feature type="compositionally biased region" description="Basic and acidic residues" evidence="2">
    <location>
        <begin position="428"/>
        <end position="443"/>
    </location>
</feature>
<dbReference type="AlphaFoldDB" id="A0AAV2R0M8"/>
<evidence type="ECO:0000256" key="2">
    <source>
        <dbReference type="SAM" id="MobiDB-lite"/>
    </source>
</evidence>
<evidence type="ECO:0000313" key="5">
    <source>
        <dbReference type="Proteomes" id="UP001497623"/>
    </source>
</evidence>
<dbReference type="GO" id="GO:0017056">
    <property type="term" value="F:structural constituent of nuclear pore"/>
    <property type="evidence" value="ECO:0007669"/>
    <property type="project" value="TreeGrafter"/>
</dbReference>
<keyword evidence="1" id="KW-0175">Coiled coil</keyword>
<dbReference type="PANTHER" id="PTHR18898:SF2">
    <property type="entry name" value="NUCLEOPROTEIN TPR"/>
    <property type="match status" value="1"/>
</dbReference>
<feature type="compositionally biased region" description="Basic and acidic residues" evidence="2">
    <location>
        <begin position="373"/>
        <end position="390"/>
    </location>
</feature>
<evidence type="ECO:0000313" key="4">
    <source>
        <dbReference type="EMBL" id="CAL4105087.1"/>
    </source>
</evidence>
<dbReference type="GO" id="GO:0006606">
    <property type="term" value="P:protein import into nucleus"/>
    <property type="evidence" value="ECO:0007669"/>
    <property type="project" value="InterPro"/>
</dbReference>
<feature type="compositionally biased region" description="Polar residues" evidence="2">
    <location>
        <begin position="550"/>
        <end position="564"/>
    </location>
</feature>
<feature type="coiled-coil region" evidence="1">
    <location>
        <begin position="508"/>
        <end position="542"/>
    </location>
</feature>
<feature type="compositionally biased region" description="Polar residues" evidence="2">
    <location>
        <begin position="1"/>
        <end position="22"/>
    </location>
</feature>
<feature type="coiled-coil region" evidence="1">
    <location>
        <begin position="209"/>
        <end position="270"/>
    </location>
</feature>
<dbReference type="GO" id="GO:0006406">
    <property type="term" value="P:mRNA export from nucleus"/>
    <property type="evidence" value="ECO:0007669"/>
    <property type="project" value="TreeGrafter"/>
</dbReference>
<dbReference type="PANTHER" id="PTHR18898">
    <property type="entry name" value="NUCLEOPROTEIN TPR-RELATED"/>
    <property type="match status" value="1"/>
</dbReference>
<feature type="region of interest" description="Disordered" evidence="2">
    <location>
        <begin position="284"/>
        <end position="308"/>
    </location>
</feature>
<dbReference type="GO" id="GO:1901673">
    <property type="term" value="P:regulation of mitotic spindle assembly"/>
    <property type="evidence" value="ECO:0007669"/>
    <property type="project" value="TreeGrafter"/>
</dbReference>
<name>A0AAV2R0M8_MEGNR</name>
<dbReference type="EMBL" id="CAXKWB010012665">
    <property type="protein sequence ID" value="CAL4105087.1"/>
    <property type="molecule type" value="Genomic_DNA"/>
</dbReference>
<dbReference type="GO" id="GO:0005643">
    <property type="term" value="C:nuclear pore"/>
    <property type="evidence" value="ECO:0007669"/>
    <property type="project" value="UniProtKB-ARBA"/>
</dbReference>
<keyword evidence="5" id="KW-1185">Reference proteome</keyword>
<feature type="compositionally biased region" description="Basic and acidic residues" evidence="2">
    <location>
        <begin position="399"/>
        <end position="421"/>
    </location>
</feature>
<protein>
    <recommendedName>
        <fullName evidence="3">Nucleoprotein TPR/MLP1-2 domain-containing protein</fullName>
    </recommendedName>
</protein>
<dbReference type="InterPro" id="IPR012929">
    <property type="entry name" value="Nucleoprot-TPR/MLP1-2_dom"/>
</dbReference>
<feature type="compositionally biased region" description="Polar residues" evidence="2">
    <location>
        <begin position="286"/>
        <end position="299"/>
    </location>
</feature>
<feature type="coiled-coil region" evidence="1">
    <location>
        <begin position="588"/>
        <end position="696"/>
    </location>
</feature>
<organism evidence="4 5">
    <name type="scientific">Meganyctiphanes norvegica</name>
    <name type="common">Northern krill</name>
    <name type="synonym">Thysanopoda norvegica</name>
    <dbReference type="NCBI Taxonomy" id="48144"/>
    <lineage>
        <taxon>Eukaryota</taxon>
        <taxon>Metazoa</taxon>
        <taxon>Ecdysozoa</taxon>
        <taxon>Arthropoda</taxon>
        <taxon>Crustacea</taxon>
        <taxon>Multicrustacea</taxon>
        <taxon>Malacostraca</taxon>
        <taxon>Eumalacostraca</taxon>
        <taxon>Eucarida</taxon>
        <taxon>Euphausiacea</taxon>
        <taxon>Euphausiidae</taxon>
        <taxon>Meganyctiphanes</taxon>
    </lineage>
</organism>
<evidence type="ECO:0000259" key="3">
    <source>
        <dbReference type="Pfam" id="PF07926"/>
    </source>
</evidence>
<dbReference type="GO" id="GO:0034399">
    <property type="term" value="C:nuclear periphery"/>
    <property type="evidence" value="ECO:0007669"/>
    <property type="project" value="UniProtKB-ARBA"/>
</dbReference>
<dbReference type="Proteomes" id="UP001497623">
    <property type="component" value="Unassembled WGS sequence"/>
</dbReference>
<feature type="non-terminal residue" evidence="4">
    <location>
        <position position="701"/>
    </location>
</feature>
<gene>
    <name evidence="4" type="ORF">MNOR_LOCUS18000</name>
</gene>
<feature type="region of interest" description="Disordered" evidence="2">
    <location>
        <begin position="550"/>
        <end position="569"/>
    </location>
</feature>
<feature type="domain" description="Nucleoprotein TPR/MLP1-2" evidence="3">
    <location>
        <begin position="419"/>
        <end position="538"/>
    </location>
</feature>
<sequence>MYRLLLQQQSPNKKQTPQQSKSPGAANVPHHEVRKMREELEALQKEIATQKKEHIDYRTEKQKNIKVMDNEYKSQRSNLEKTRNDNIKLVSQAEYNDERIKTLMGNCETFQRQILGLEEKNNTLQGIVGRHEGTIDALRGECMILQKKLSHAEVVSGNLREEKTLLKESEARMMAQREASQYTSQSTSMVLANLEAIKNNLERSESQSRMRYDNQISDLNAQNSRLKAKLESNSDGSNAQTKLIECEVRLRNLEKEHTETNKQLLNTRTELAVSQNQLKQFKETMQKSPQASPFQRTRSGVTGGPGGFGNVRELQIQLSEEKAKVLALTTSVDVTRKNLEGLKTLSEQQEKNLKDSSQAQKLAQDELARLRKERETLSSDHKQAQDELKSIGDTVSTMQKDHQAQLNKLREELEEMSRKAQDAAQAMKEAKEQSDRVKCDADEKIKSASEAQEKYEREVMLHGADLKALATLKEKLGNHSTELQQITSAKLKAEEALRDTRLGFEERENLLRTENKNLVNRTSELEEQNRSLLDQFTQLSDKLGSIQSKLATASGDDPNSSASFSEDEARTSDQLREILKYLRRERDVAVSKQEVSQAEAQRVQAQKDILEKQVENLNSSLTQEREKTQTSLDSAGKYGELMRKVHTVDALADSNRVLREEKDSLKMKADEALARQESLEKQIQPLQEKVREHVNRIESLM</sequence>
<accession>A0AAV2R0M8</accession>
<reference evidence="4 5" key="1">
    <citation type="submission" date="2024-05" db="EMBL/GenBank/DDBJ databases">
        <authorList>
            <person name="Wallberg A."/>
        </authorList>
    </citation>
    <scope>NUCLEOTIDE SEQUENCE [LARGE SCALE GENOMIC DNA]</scope>
</reference>
<feature type="region of interest" description="Disordered" evidence="2">
    <location>
        <begin position="1"/>
        <end position="36"/>
    </location>
</feature>
<comment type="caution">
    <text evidence="4">The sequence shown here is derived from an EMBL/GenBank/DDBJ whole genome shotgun (WGS) entry which is preliminary data.</text>
</comment>
<proteinExistence type="predicted"/>